<proteinExistence type="predicted"/>
<dbReference type="AlphaFoldDB" id="A0A4Y1YNE8"/>
<name>A0A4Y1YNE8_9PROT</name>
<dbReference type="Gene3D" id="3.30.565.60">
    <property type="match status" value="1"/>
</dbReference>
<dbReference type="Proteomes" id="UP000316473">
    <property type="component" value="Chromosome"/>
</dbReference>
<sequence length="90" mass="10722">MSRRYRNRRIGEFLKELDLTEGRSTGLPKIFEKMARNGSPKPIFETDEDRTYFLIRLRCQALNCTLSYAFRHLVYKFSLSLDAPLILRLY</sequence>
<dbReference type="KEGG" id="nst:Nstercoris_00769"/>
<accession>A0A4Y1YNE8</accession>
<gene>
    <name evidence="1" type="ORF">Nstercoris_00769</name>
</gene>
<organism evidence="1 2">
    <name type="scientific">Nitrosomonas stercoris</name>
    <dbReference type="NCBI Taxonomy" id="1444684"/>
    <lineage>
        <taxon>Bacteria</taxon>
        <taxon>Pseudomonadati</taxon>
        <taxon>Pseudomonadota</taxon>
        <taxon>Betaproteobacteria</taxon>
        <taxon>Nitrosomonadales</taxon>
        <taxon>Nitrosomonadaceae</taxon>
        <taxon>Nitrosomonas</taxon>
    </lineage>
</organism>
<keyword evidence="2" id="KW-1185">Reference proteome</keyword>
<dbReference type="InterPro" id="IPR038475">
    <property type="entry name" value="RecG_C_sf"/>
</dbReference>
<dbReference type="EMBL" id="AP019755">
    <property type="protein sequence ID" value="BBL34531.1"/>
    <property type="molecule type" value="Genomic_DNA"/>
</dbReference>
<dbReference type="Pfam" id="PF13749">
    <property type="entry name" value="HATPase_c_4"/>
    <property type="match status" value="1"/>
</dbReference>
<evidence type="ECO:0000313" key="2">
    <source>
        <dbReference type="Proteomes" id="UP000316473"/>
    </source>
</evidence>
<evidence type="ECO:0000313" key="1">
    <source>
        <dbReference type="EMBL" id="BBL34531.1"/>
    </source>
</evidence>
<protein>
    <submittedName>
        <fullName evidence="1">Uncharacterized protein</fullName>
    </submittedName>
</protein>
<reference evidence="1 2" key="1">
    <citation type="submission" date="2019-06" db="EMBL/GenBank/DDBJ databases">
        <title>Nitrosomonas stercoris KYUHI-S whole genome shotgun sequence.</title>
        <authorList>
            <person name="Nakagawa T."/>
            <person name="Tsuchiya Y."/>
            <person name="Takahashi R."/>
        </authorList>
    </citation>
    <scope>NUCLEOTIDE SEQUENCE [LARGE SCALE GENOMIC DNA]</scope>
    <source>
        <strain evidence="1 2">KYUHI-S</strain>
    </source>
</reference>